<dbReference type="Pfam" id="PF13847">
    <property type="entry name" value="Methyltransf_31"/>
    <property type="match status" value="1"/>
</dbReference>
<evidence type="ECO:0000259" key="1">
    <source>
        <dbReference type="Pfam" id="PF13847"/>
    </source>
</evidence>
<dbReference type="InterPro" id="IPR050447">
    <property type="entry name" value="Erg6_SMT_methyltransf"/>
</dbReference>
<reference evidence="2" key="1">
    <citation type="submission" date="2021-02" db="EMBL/GenBank/DDBJ databases">
        <title>The CRISPR/cas machinery reduction and long-range gene transfer in the hot spring cyanobacterium Synechococcus.</title>
        <authorList>
            <person name="Dvorak P."/>
            <person name="Jahodarova E."/>
            <person name="Hasler P."/>
            <person name="Poulickova A."/>
        </authorList>
    </citation>
    <scope>NUCLEOTIDE SEQUENCE</scope>
    <source>
        <strain evidence="2">Rupite</strain>
    </source>
</reference>
<dbReference type="RefSeq" id="WP_244353160.1">
    <property type="nucleotide sequence ID" value="NZ_JAFIRA010000073.1"/>
</dbReference>
<evidence type="ECO:0000313" key="2">
    <source>
        <dbReference type="EMBL" id="MCJ2544514.1"/>
    </source>
</evidence>
<dbReference type="PANTHER" id="PTHR44068:SF11">
    <property type="entry name" value="GERANYL DIPHOSPHATE 2-C-METHYLTRANSFERASE"/>
    <property type="match status" value="1"/>
</dbReference>
<proteinExistence type="predicted"/>
<feature type="domain" description="Methyltransferase" evidence="1">
    <location>
        <begin position="43"/>
        <end position="172"/>
    </location>
</feature>
<organism evidence="2 3">
    <name type="scientific">Thermostichus vulcanus str. 'Rupite'</name>
    <dbReference type="NCBI Taxonomy" id="2813851"/>
    <lineage>
        <taxon>Bacteria</taxon>
        <taxon>Bacillati</taxon>
        <taxon>Cyanobacteriota</taxon>
        <taxon>Cyanophyceae</taxon>
        <taxon>Thermostichales</taxon>
        <taxon>Thermostichaceae</taxon>
        <taxon>Thermostichus</taxon>
    </lineage>
</organism>
<keyword evidence="2" id="KW-0489">Methyltransferase</keyword>
<dbReference type="InterPro" id="IPR025714">
    <property type="entry name" value="Methyltranfer_dom"/>
</dbReference>
<dbReference type="SUPFAM" id="SSF53335">
    <property type="entry name" value="S-adenosyl-L-methionine-dependent methyltransferases"/>
    <property type="match status" value="1"/>
</dbReference>
<accession>A0ABT0CFJ1</accession>
<name>A0ABT0CFJ1_THEVL</name>
<dbReference type="InterPro" id="IPR029063">
    <property type="entry name" value="SAM-dependent_MTases_sf"/>
</dbReference>
<keyword evidence="2" id="KW-0808">Transferase</keyword>
<dbReference type="CDD" id="cd02440">
    <property type="entry name" value="AdoMet_MTases"/>
    <property type="match status" value="1"/>
</dbReference>
<gene>
    <name evidence="2" type="ORF">JX360_16645</name>
</gene>
<dbReference type="GO" id="GO:0032259">
    <property type="term" value="P:methylation"/>
    <property type="evidence" value="ECO:0007669"/>
    <property type="project" value="UniProtKB-KW"/>
</dbReference>
<comment type="caution">
    <text evidence="2">The sequence shown here is derived from an EMBL/GenBank/DDBJ whole genome shotgun (WGS) entry which is preliminary data.</text>
</comment>
<dbReference type="Gene3D" id="3.40.50.150">
    <property type="entry name" value="Vaccinia Virus protein VP39"/>
    <property type="match status" value="1"/>
</dbReference>
<evidence type="ECO:0000313" key="3">
    <source>
        <dbReference type="Proteomes" id="UP000830835"/>
    </source>
</evidence>
<dbReference type="Proteomes" id="UP000830835">
    <property type="component" value="Unassembled WGS sequence"/>
</dbReference>
<keyword evidence="3" id="KW-1185">Reference proteome</keyword>
<dbReference type="GO" id="GO:0008168">
    <property type="term" value="F:methyltransferase activity"/>
    <property type="evidence" value="ECO:0007669"/>
    <property type="project" value="UniProtKB-KW"/>
</dbReference>
<protein>
    <submittedName>
        <fullName evidence="2">Class I SAM-dependent methyltransferase</fullName>
    </submittedName>
</protein>
<sequence length="263" mass="29100">MTDKLDMNKAPGHQVLAAAGKKALRPGGFGATEKLLEWADFHADQTVLEFASSFGYSAISLAKRYGVHVVGVEQNPDSVARAEANIAKSGLAKQVEIFQGDILHLEQIAQISEQQFDYVLAEAILTMQSDAAKATLLKGIYNRLKPGGQLLIHELRVEGEQIDEIRRDLSATIRVNACPLSTNGWSHLVQETGLIIENLDTGPMMLLNPYRILKEEGILALLTMAWRMLTRPALRRRILSMRATFVRHSSNLGYIVLAARKPM</sequence>
<dbReference type="EMBL" id="JAFIRA010000073">
    <property type="protein sequence ID" value="MCJ2544514.1"/>
    <property type="molecule type" value="Genomic_DNA"/>
</dbReference>
<dbReference type="PANTHER" id="PTHR44068">
    <property type="entry name" value="ZGC:194242"/>
    <property type="match status" value="1"/>
</dbReference>